<gene>
    <name evidence="1" type="ORF">EJ05DRAFT_473855</name>
</gene>
<dbReference type="Proteomes" id="UP000799437">
    <property type="component" value="Unassembled WGS sequence"/>
</dbReference>
<dbReference type="RefSeq" id="XP_033603786.1">
    <property type="nucleotide sequence ID" value="XM_033743485.1"/>
</dbReference>
<keyword evidence="2" id="KW-1185">Reference proteome</keyword>
<dbReference type="GeneID" id="54484539"/>
<name>A0A6A6WGW9_9PEZI</name>
<dbReference type="AlphaFoldDB" id="A0A6A6WGW9"/>
<evidence type="ECO:0000313" key="1">
    <source>
        <dbReference type="EMBL" id="KAF2761335.1"/>
    </source>
</evidence>
<evidence type="ECO:0000313" key="2">
    <source>
        <dbReference type="Proteomes" id="UP000799437"/>
    </source>
</evidence>
<sequence>MPIRFNWETLLNKQKFVVRLNLFRGRPRPSIDTLGLVYPIESTPIVIGPSLVDPHPCLQVFVTLYIPVEPAGLRALGHSHL</sequence>
<organism evidence="1 2">
    <name type="scientific">Pseudovirgaria hyperparasitica</name>
    <dbReference type="NCBI Taxonomy" id="470096"/>
    <lineage>
        <taxon>Eukaryota</taxon>
        <taxon>Fungi</taxon>
        <taxon>Dikarya</taxon>
        <taxon>Ascomycota</taxon>
        <taxon>Pezizomycotina</taxon>
        <taxon>Dothideomycetes</taxon>
        <taxon>Dothideomycetes incertae sedis</taxon>
        <taxon>Acrospermales</taxon>
        <taxon>Acrospermaceae</taxon>
        <taxon>Pseudovirgaria</taxon>
    </lineage>
</organism>
<accession>A0A6A6WGW9</accession>
<reference evidence="1" key="1">
    <citation type="journal article" date="2020" name="Stud. Mycol.">
        <title>101 Dothideomycetes genomes: a test case for predicting lifestyles and emergence of pathogens.</title>
        <authorList>
            <person name="Haridas S."/>
            <person name="Albert R."/>
            <person name="Binder M."/>
            <person name="Bloem J."/>
            <person name="Labutti K."/>
            <person name="Salamov A."/>
            <person name="Andreopoulos B."/>
            <person name="Baker S."/>
            <person name="Barry K."/>
            <person name="Bills G."/>
            <person name="Bluhm B."/>
            <person name="Cannon C."/>
            <person name="Castanera R."/>
            <person name="Culley D."/>
            <person name="Daum C."/>
            <person name="Ezra D."/>
            <person name="Gonzalez J."/>
            <person name="Henrissat B."/>
            <person name="Kuo A."/>
            <person name="Liang C."/>
            <person name="Lipzen A."/>
            <person name="Lutzoni F."/>
            <person name="Magnuson J."/>
            <person name="Mondo S."/>
            <person name="Nolan M."/>
            <person name="Ohm R."/>
            <person name="Pangilinan J."/>
            <person name="Park H.-J."/>
            <person name="Ramirez L."/>
            <person name="Alfaro M."/>
            <person name="Sun H."/>
            <person name="Tritt A."/>
            <person name="Yoshinaga Y."/>
            <person name="Zwiers L.-H."/>
            <person name="Turgeon B."/>
            <person name="Goodwin S."/>
            <person name="Spatafora J."/>
            <person name="Crous P."/>
            <person name="Grigoriev I."/>
        </authorList>
    </citation>
    <scope>NUCLEOTIDE SEQUENCE</scope>
    <source>
        <strain evidence="1">CBS 121739</strain>
    </source>
</reference>
<protein>
    <submittedName>
        <fullName evidence="1">Uncharacterized protein</fullName>
    </submittedName>
</protein>
<dbReference type="EMBL" id="ML996567">
    <property type="protein sequence ID" value="KAF2761335.1"/>
    <property type="molecule type" value="Genomic_DNA"/>
</dbReference>
<proteinExistence type="predicted"/>